<reference evidence="1 2" key="1">
    <citation type="submission" date="2015-02" db="EMBL/GenBank/DDBJ databases">
        <title>Complete genome sequence of Kangiella geojedonensis strain YCS-5T.</title>
        <authorList>
            <person name="Kim K.M."/>
        </authorList>
    </citation>
    <scope>NUCLEOTIDE SEQUENCE [LARGE SCALE GENOMIC DNA]</scope>
    <source>
        <strain evidence="1 2">YCS-5</strain>
    </source>
</reference>
<keyword evidence="2" id="KW-1185">Reference proteome</keyword>
<dbReference type="KEGG" id="kge:TQ33_0669"/>
<dbReference type="PROSITE" id="PS51257">
    <property type="entry name" value="PROKAR_LIPOPROTEIN"/>
    <property type="match status" value="1"/>
</dbReference>
<name>A0A0F6RC17_9GAMM</name>
<dbReference type="AlphaFoldDB" id="A0A0F6RC17"/>
<dbReference type="Pfam" id="PF19795">
    <property type="entry name" value="DUF6279"/>
    <property type="match status" value="1"/>
</dbReference>
<dbReference type="EMBL" id="CP010975">
    <property type="protein sequence ID" value="AKE51646.1"/>
    <property type="molecule type" value="Genomic_DNA"/>
</dbReference>
<dbReference type="STRING" id="914150.TQ33_0669"/>
<proteinExistence type="predicted"/>
<evidence type="ECO:0000313" key="2">
    <source>
        <dbReference type="Proteomes" id="UP000034071"/>
    </source>
</evidence>
<dbReference type="RefSeq" id="WP_052735178.1">
    <property type="nucleotide sequence ID" value="NZ_CP010975.1"/>
</dbReference>
<sequence length="282" mass="33753">MKSPKRIIIITLTLLTLQGCGLQFWYNRIAWLSTWYADDYVTLSSTQEERIEALVEKHAYWHRTTQLPRYNQFIGDLSSDLRKRNLEQTYDSYSDRLSDFYQTILNQVLDDAVEELSLLNDKQVDELIKNINSSAKEQAEEYQNTDKEDRAEQELEEAIDYYDEWFDDLTEEQETIIKSMVKNTQPTFGLRSQYLSKWREAFHLALQERRTESGQKALYSLLRKPRQLSSLELKQLRERNQEVFKTHLIELFNTLSDEQIEHFIEFLNDYREDFKDLIQDAN</sequence>
<dbReference type="Proteomes" id="UP000034071">
    <property type="component" value="Chromosome"/>
</dbReference>
<dbReference type="OrthoDB" id="5767052at2"/>
<dbReference type="PIRSF" id="PIRSF028200">
    <property type="entry name" value="UCP028200"/>
    <property type="match status" value="1"/>
</dbReference>
<organism evidence="1 2">
    <name type="scientific">Kangiella geojedonensis</name>
    <dbReference type="NCBI Taxonomy" id="914150"/>
    <lineage>
        <taxon>Bacteria</taxon>
        <taxon>Pseudomonadati</taxon>
        <taxon>Pseudomonadota</taxon>
        <taxon>Gammaproteobacteria</taxon>
        <taxon>Kangiellales</taxon>
        <taxon>Kangiellaceae</taxon>
        <taxon>Kangiella</taxon>
    </lineage>
</organism>
<dbReference type="HOGENOM" id="CLU_061560_0_0_6"/>
<protein>
    <recommendedName>
        <fullName evidence="3">Lipoprotein</fullName>
    </recommendedName>
</protein>
<dbReference type="InterPro" id="IPR016875">
    <property type="entry name" value="UCP028200"/>
</dbReference>
<evidence type="ECO:0000313" key="1">
    <source>
        <dbReference type="EMBL" id="AKE51646.1"/>
    </source>
</evidence>
<evidence type="ECO:0008006" key="3">
    <source>
        <dbReference type="Google" id="ProtNLM"/>
    </source>
</evidence>
<gene>
    <name evidence="1" type="ORF">TQ33_0669</name>
</gene>
<accession>A0A0F6RC17</accession>